<feature type="repeat" description="ANK" evidence="1">
    <location>
        <begin position="635"/>
        <end position="667"/>
    </location>
</feature>
<dbReference type="SUPFAM" id="SSF48403">
    <property type="entry name" value="Ankyrin repeat"/>
    <property type="match status" value="1"/>
</dbReference>
<dbReference type="SUPFAM" id="SSF52540">
    <property type="entry name" value="P-loop containing nucleoside triphosphate hydrolases"/>
    <property type="match status" value="1"/>
</dbReference>
<dbReference type="AlphaFoldDB" id="S8BSD8"/>
<dbReference type="InterPro" id="IPR002110">
    <property type="entry name" value="Ankyrin_rpt"/>
</dbReference>
<organism evidence="2 3">
    <name type="scientific">Dactylellina haptotyla (strain CBS 200.50)</name>
    <name type="common">Nematode-trapping fungus</name>
    <name type="synonym">Monacrosporium haptotylum</name>
    <dbReference type="NCBI Taxonomy" id="1284197"/>
    <lineage>
        <taxon>Eukaryota</taxon>
        <taxon>Fungi</taxon>
        <taxon>Dikarya</taxon>
        <taxon>Ascomycota</taxon>
        <taxon>Pezizomycotina</taxon>
        <taxon>Orbiliomycetes</taxon>
        <taxon>Orbiliales</taxon>
        <taxon>Orbiliaceae</taxon>
        <taxon>Dactylellina</taxon>
    </lineage>
</organism>
<evidence type="ECO:0000313" key="2">
    <source>
        <dbReference type="EMBL" id="EPS42353.1"/>
    </source>
</evidence>
<gene>
    <name evidence="2" type="ORF">H072_3676</name>
</gene>
<accession>S8BSD8</accession>
<dbReference type="Proteomes" id="UP000015100">
    <property type="component" value="Unassembled WGS sequence"/>
</dbReference>
<reference evidence="3" key="2">
    <citation type="submission" date="2013-04" db="EMBL/GenBank/DDBJ databases">
        <title>Genomic mechanisms accounting for the adaptation to parasitism in nematode-trapping fungi.</title>
        <authorList>
            <person name="Ahren D.G."/>
        </authorList>
    </citation>
    <scope>NUCLEOTIDE SEQUENCE [LARGE SCALE GENOMIC DNA]</scope>
    <source>
        <strain evidence="3">CBS 200.50</strain>
    </source>
</reference>
<keyword evidence="1" id="KW-0040">ANK repeat</keyword>
<protein>
    <submittedName>
        <fullName evidence="2">Uncharacterized protein</fullName>
    </submittedName>
</protein>
<dbReference type="EMBL" id="AQGS01000117">
    <property type="protein sequence ID" value="EPS42353.1"/>
    <property type="molecule type" value="Genomic_DNA"/>
</dbReference>
<evidence type="ECO:0000313" key="3">
    <source>
        <dbReference type="Proteomes" id="UP000015100"/>
    </source>
</evidence>
<dbReference type="Gene3D" id="1.25.40.20">
    <property type="entry name" value="Ankyrin repeat-containing domain"/>
    <property type="match status" value="1"/>
</dbReference>
<sequence length="708" mass="80504">MLRVGFDWEKLSSDVRSEETRNQVVKSIVYDLDQLYNKCWVVILDDFSPDRLANFDFRKEFSDSTFSQILKTCCNANTSELELGSFIEVTGLNEEDSLALLSHRLPKTISCSPLNNIEDAKKLIHKLSGNPLALKQAEAYLFQKNEPISMYLIQLQTVPKNVLCYSFDSLLAFNQQNLECARTIIHTIDISIALHASLNPAMVITLRLLTCLNKTGIDQKIFKGMLARVERKRDIIEPFDLCKDLLGFETTSHNALANRIDQGILALKSNSMLNCCKGRTGTKLVVHPLVYLWAQATFSNSENPKCVFLMAVAVVLLYEDTRFINFGKANESLNRHLQLSYENLREIGAFDSHSKNCLLFLPFGSILVDGLILAFESNQHWALLTDIYKLKLQMFQLQESNSNNPSTIERSRILQKLGAACWKNGDIEQAINYLESALEGEKLGTLGVDFEFYEEIRRQLGTVQSEQRRRRLQEQGPRNFRKMSEHVPRALVSSEEGYPMCAGTAEYELSQRVSTLIDLHGPNDYEAFQAIADFLKLEVFFSGRHIPFPSSREQEDSLDALNVGIVLDAAFSNKYYDILARLIRSGLCLTAIPYILFDWISYAPGSQDEDNCQVAIFELAILYKQIDLRYRDELSGATILIEAIRKPRTNLIRMLIKHSEDIDQTDAYGFSALYVAVFYCRPWIVKELIQVGADLSFRRGPLDISILS</sequence>
<dbReference type="HOGENOM" id="CLU_389800_0_0_1"/>
<dbReference type="InterPro" id="IPR036770">
    <property type="entry name" value="Ankyrin_rpt-contain_sf"/>
</dbReference>
<dbReference type="SMART" id="SM00248">
    <property type="entry name" value="ANK"/>
    <property type="match status" value="2"/>
</dbReference>
<dbReference type="Pfam" id="PF12796">
    <property type="entry name" value="Ank_2"/>
    <property type="match status" value="1"/>
</dbReference>
<reference evidence="2 3" key="1">
    <citation type="journal article" date="2013" name="PLoS Genet.">
        <title>Genomic mechanisms accounting for the adaptation to parasitism in nematode-trapping fungi.</title>
        <authorList>
            <person name="Meerupati T."/>
            <person name="Andersson K.M."/>
            <person name="Friman E."/>
            <person name="Kumar D."/>
            <person name="Tunlid A."/>
            <person name="Ahren D."/>
        </authorList>
    </citation>
    <scope>NUCLEOTIDE SEQUENCE [LARGE SCALE GENOMIC DNA]</scope>
    <source>
        <strain evidence="2 3">CBS 200.50</strain>
    </source>
</reference>
<comment type="caution">
    <text evidence="2">The sequence shown here is derived from an EMBL/GenBank/DDBJ whole genome shotgun (WGS) entry which is preliminary data.</text>
</comment>
<evidence type="ECO:0000256" key="1">
    <source>
        <dbReference type="PROSITE-ProRule" id="PRU00023"/>
    </source>
</evidence>
<proteinExistence type="predicted"/>
<dbReference type="InterPro" id="IPR027417">
    <property type="entry name" value="P-loop_NTPase"/>
</dbReference>
<dbReference type="OrthoDB" id="5320555at2759"/>
<name>S8BSD8_DACHA</name>
<keyword evidence="3" id="KW-1185">Reference proteome</keyword>
<dbReference type="PROSITE" id="PS50088">
    <property type="entry name" value="ANK_REPEAT"/>
    <property type="match status" value="1"/>
</dbReference>